<evidence type="ECO:0000313" key="1">
    <source>
        <dbReference type="EMBL" id="CEK94193.1"/>
    </source>
</evidence>
<reference evidence="1" key="1">
    <citation type="submission" date="2014-12" db="EMBL/GenBank/DDBJ databases">
        <title>Insight into the proteome of Arion vulgaris.</title>
        <authorList>
            <person name="Aradska J."/>
            <person name="Bulat T."/>
            <person name="Smidak R."/>
            <person name="Sarate P."/>
            <person name="Gangsoo J."/>
            <person name="Sialana F."/>
            <person name="Bilban M."/>
            <person name="Lubec G."/>
        </authorList>
    </citation>
    <scope>NUCLEOTIDE SEQUENCE</scope>
    <source>
        <tissue evidence="1">Skin</tissue>
    </source>
</reference>
<organism evidence="1">
    <name type="scientific">Arion vulgaris</name>
    <dbReference type="NCBI Taxonomy" id="1028688"/>
    <lineage>
        <taxon>Eukaryota</taxon>
        <taxon>Metazoa</taxon>
        <taxon>Spiralia</taxon>
        <taxon>Lophotrochozoa</taxon>
        <taxon>Mollusca</taxon>
        <taxon>Gastropoda</taxon>
        <taxon>Heterobranchia</taxon>
        <taxon>Euthyneura</taxon>
        <taxon>Panpulmonata</taxon>
        <taxon>Eupulmonata</taxon>
        <taxon>Stylommatophora</taxon>
        <taxon>Helicina</taxon>
        <taxon>Arionoidea</taxon>
        <taxon>Arionidae</taxon>
        <taxon>Arion</taxon>
    </lineage>
</organism>
<feature type="non-terminal residue" evidence="1">
    <location>
        <position position="83"/>
    </location>
</feature>
<sequence>NFSVQKDSQCIKNVISVHCSSISYRSNACQYISLFITTDSSMNRDKSEDGFSNHCLCQYLPPVSSHHSYFNFKNQTHGVTEYK</sequence>
<protein>
    <submittedName>
        <fullName evidence="1">Uncharacterized protein</fullName>
    </submittedName>
</protein>
<dbReference type="EMBL" id="HACG01047328">
    <property type="protein sequence ID" value="CEK94193.1"/>
    <property type="molecule type" value="Transcribed_RNA"/>
</dbReference>
<dbReference type="AlphaFoldDB" id="A0A0B7BMK6"/>
<name>A0A0B7BMK6_9EUPU</name>
<proteinExistence type="predicted"/>
<feature type="non-terminal residue" evidence="1">
    <location>
        <position position="1"/>
    </location>
</feature>
<accession>A0A0B7BMK6</accession>
<gene>
    <name evidence="1" type="primary">ORF199555</name>
</gene>